<dbReference type="PROSITE" id="PS51257">
    <property type="entry name" value="PROKAR_LIPOPROTEIN"/>
    <property type="match status" value="1"/>
</dbReference>
<dbReference type="HOGENOM" id="CLU_018816_1_0_6"/>
<name>E6XIZ3_SHEP2</name>
<dbReference type="PATRIC" id="fig|399804.5.peg.1839"/>
<feature type="coiled-coil region" evidence="4">
    <location>
        <begin position="100"/>
        <end position="159"/>
    </location>
</feature>
<keyword evidence="3" id="KW-0813">Transport</keyword>
<dbReference type="InterPro" id="IPR058625">
    <property type="entry name" value="MdtA-like_BSH"/>
</dbReference>
<gene>
    <name evidence="8" type="ordered locus">Sput200_1783</name>
</gene>
<evidence type="ECO:0000313" key="8">
    <source>
        <dbReference type="EMBL" id="ADV54240.1"/>
    </source>
</evidence>
<reference evidence="8 9" key="1">
    <citation type="submission" date="2011-01" db="EMBL/GenBank/DDBJ databases">
        <title>Complete sequence of Shewanella putrefaciens 200.</title>
        <authorList>
            <consortium name="US DOE Joint Genome Institute"/>
            <person name="Lucas S."/>
            <person name="Copeland A."/>
            <person name="Lapidus A."/>
            <person name="Cheng J.-F."/>
            <person name="Bruce D."/>
            <person name="Goodwin L."/>
            <person name="Pitluck S."/>
            <person name="Munk A.C."/>
            <person name="Detter J.C."/>
            <person name="Han C."/>
            <person name="Tapia R."/>
            <person name="Land M."/>
            <person name="Hauser L."/>
            <person name="Chang Y.-J."/>
            <person name="Jeffries C."/>
            <person name="Kyrpides N."/>
            <person name="Ivanova N."/>
            <person name="Mikhailova N."/>
            <person name="Kolker E."/>
            <person name="Lawrence C."/>
            <person name="McCue L.A."/>
            <person name="DiChristina T."/>
            <person name="Nealson K."/>
            <person name="Fredrickson J.K."/>
            <person name="Woyke T."/>
        </authorList>
    </citation>
    <scope>NUCLEOTIDE SEQUENCE [LARGE SCALE GENOMIC DNA]</scope>
    <source>
        <strain evidence="8 9">200</strain>
    </source>
</reference>
<feature type="domain" description="Multidrug resistance protein MdtA-like C-terminal permuted SH3" evidence="7">
    <location>
        <begin position="283"/>
        <end position="341"/>
    </location>
</feature>
<dbReference type="Gene3D" id="1.10.287.470">
    <property type="entry name" value="Helix hairpin bin"/>
    <property type="match status" value="1"/>
</dbReference>
<evidence type="ECO:0000256" key="2">
    <source>
        <dbReference type="ARBA" id="ARBA00009477"/>
    </source>
</evidence>
<dbReference type="Pfam" id="PF25967">
    <property type="entry name" value="RND-MFP_C"/>
    <property type="match status" value="1"/>
</dbReference>
<dbReference type="KEGG" id="shp:Sput200_1783"/>
<proteinExistence type="inferred from homology"/>
<comment type="similarity">
    <text evidence="2">Belongs to the membrane fusion protein (MFP) (TC 8.A.1) family.</text>
</comment>
<evidence type="ECO:0000313" key="9">
    <source>
        <dbReference type="Proteomes" id="UP000008209"/>
    </source>
</evidence>
<dbReference type="NCBIfam" id="TIGR01730">
    <property type="entry name" value="RND_mfp"/>
    <property type="match status" value="1"/>
</dbReference>
<dbReference type="SUPFAM" id="SSF111369">
    <property type="entry name" value="HlyD-like secretion proteins"/>
    <property type="match status" value="1"/>
</dbReference>
<dbReference type="GO" id="GO:0015562">
    <property type="term" value="F:efflux transmembrane transporter activity"/>
    <property type="evidence" value="ECO:0007669"/>
    <property type="project" value="TreeGrafter"/>
</dbReference>
<dbReference type="InterPro" id="IPR058627">
    <property type="entry name" value="MdtA-like_C"/>
</dbReference>
<sequence precursor="true">MHKFTTKKIRVKSLLIIALTAAISGCEQPPETVAVDMSFSRPAMIEEITASDISGLSFTGTVRAAQIAELSFKTSGKIVKIYLQEGSSVSQGQLLAELDNTEQKITLNSAKAQYDKAESDYQRGLAIFNSTQAISKSDLEKLKTERDLAKNKFNTAQETLDYTKITAPFSGVITKKLVNEFSVIQPNQPLFVLQNLNNLEAVIDVPSKLFAEGSRNTNAVGEVEGISNVKFPLYFRYFTLDAERSTQTYTVVLAFSDLKKQNVLPGMSITVSPQTNESAAINVSIPISAIIPDNMGKEFVWIVDGNNKVSKQYIETGTLLGNRIVINNGLKPKDRIVITGVNALKDGDLVRPLNADGVSK</sequence>
<evidence type="ECO:0000256" key="3">
    <source>
        <dbReference type="ARBA" id="ARBA00022448"/>
    </source>
</evidence>
<dbReference type="Gene3D" id="2.40.50.100">
    <property type="match status" value="1"/>
</dbReference>
<evidence type="ECO:0000259" key="7">
    <source>
        <dbReference type="Pfam" id="PF25967"/>
    </source>
</evidence>
<accession>E6XIZ3</accession>
<dbReference type="OrthoDB" id="2110899at2"/>
<feature type="chain" id="PRO_5003213224" evidence="5">
    <location>
        <begin position="25"/>
        <end position="360"/>
    </location>
</feature>
<dbReference type="AlphaFoldDB" id="E6XIZ3"/>
<protein>
    <submittedName>
        <fullName evidence="8">Bile acid/detergent exporter membrane fusion component, VexC</fullName>
    </submittedName>
</protein>
<comment type="subcellular location">
    <subcellularLocation>
        <location evidence="1">Cell envelope</location>
    </subcellularLocation>
</comment>
<dbReference type="Proteomes" id="UP000008209">
    <property type="component" value="Chromosome"/>
</dbReference>
<dbReference type="InterPro" id="IPR006143">
    <property type="entry name" value="RND_pump_MFP"/>
</dbReference>
<dbReference type="GO" id="GO:1990281">
    <property type="term" value="C:efflux pump complex"/>
    <property type="evidence" value="ECO:0007669"/>
    <property type="project" value="TreeGrafter"/>
</dbReference>
<evidence type="ECO:0000256" key="5">
    <source>
        <dbReference type="SAM" id="SignalP"/>
    </source>
</evidence>
<dbReference type="EMBL" id="CP002457">
    <property type="protein sequence ID" value="ADV54240.1"/>
    <property type="molecule type" value="Genomic_DNA"/>
</dbReference>
<dbReference type="PANTHER" id="PTHR30469:SF20">
    <property type="entry name" value="EFFLUX RND TRANSPORTER PERIPLASMIC ADAPTOR SUBUNIT"/>
    <property type="match status" value="1"/>
</dbReference>
<dbReference type="PANTHER" id="PTHR30469">
    <property type="entry name" value="MULTIDRUG RESISTANCE PROTEIN MDTA"/>
    <property type="match status" value="1"/>
</dbReference>
<dbReference type="Gene3D" id="2.40.420.20">
    <property type="match status" value="1"/>
</dbReference>
<keyword evidence="4" id="KW-0175">Coiled coil</keyword>
<keyword evidence="5" id="KW-0732">Signal</keyword>
<evidence type="ECO:0000256" key="1">
    <source>
        <dbReference type="ARBA" id="ARBA00004196"/>
    </source>
</evidence>
<feature type="domain" description="Multidrug resistance protein MdtA-like barrel-sandwich hybrid" evidence="6">
    <location>
        <begin position="68"/>
        <end position="191"/>
    </location>
</feature>
<dbReference type="Pfam" id="PF25917">
    <property type="entry name" value="BSH_RND"/>
    <property type="match status" value="1"/>
</dbReference>
<feature type="signal peptide" evidence="5">
    <location>
        <begin position="1"/>
        <end position="24"/>
    </location>
</feature>
<evidence type="ECO:0000256" key="4">
    <source>
        <dbReference type="SAM" id="Coils"/>
    </source>
</evidence>
<evidence type="ECO:0000259" key="6">
    <source>
        <dbReference type="Pfam" id="PF25917"/>
    </source>
</evidence>
<organism evidence="8 9">
    <name type="scientific">Shewanella putrefaciens (strain 200)</name>
    <dbReference type="NCBI Taxonomy" id="399804"/>
    <lineage>
        <taxon>Bacteria</taxon>
        <taxon>Pseudomonadati</taxon>
        <taxon>Pseudomonadota</taxon>
        <taxon>Gammaproteobacteria</taxon>
        <taxon>Alteromonadales</taxon>
        <taxon>Shewanellaceae</taxon>
        <taxon>Shewanella</taxon>
    </lineage>
</organism>